<dbReference type="Proteomes" id="UP000557230">
    <property type="component" value="Unassembled WGS sequence"/>
</dbReference>
<dbReference type="InterPro" id="IPR029021">
    <property type="entry name" value="Prot-tyrosine_phosphatase-like"/>
</dbReference>
<proteinExistence type="predicted"/>
<comment type="caution">
    <text evidence="9">The sequence shown here is derived from an EMBL/GenBank/DDBJ whole genome shotgun (WGS) entry which is preliminary data.</text>
</comment>
<dbReference type="InterPro" id="IPR000242">
    <property type="entry name" value="PTP_cat"/>
</dbReference>
<dbReference type="InterPro" id="IPR000387">
    <property type="entry name" value="Tyr_Pase_dom"/>
</dbReference>
<dbReference type="FunFam" id="3.90.190.10:FF:000020">
    <property type="entry name" value="Tyrosine-protein phosphatase non-receptor type 5"/>
    <property type="match status" value="1"/>
</dbReference>
<evidence type="ECO:0000259" key="8">
    <source>
        <dbReference type="PROSITE" id="PS50056"/>
    </source>
</evidence>
<dbReference type="PROSITE" id="PS50056">
    <property type="entry name" value="TYR_PHOSPHATASE_2"/>
    <property type="match status" value="1"/>
</dbReference>
<feature type="domain" description="Tyrosine-protein phosphatase" evidence="7">
    <location>
        <begin position="95"/>
        <end position="348"/>
    </location>
</feature>
<dbReference type="InterPro" id="IPR003595">
    <property type="entry name" value="Tyr_Pase_cat"/>
</dbReference>
<evidence type="ECO:0000256" key="5">
    <source>
        <dbReference type="PIRSR" id="PIRSR608356-50"/>
    </source>
</evidence>
<reference evidence="9 10" key="1">
    <citation type="submission" date="2019-09" db="EMBL/GenBank/DDBJ databases">
        <title>Bird 10,000 Genomes (B10K) Project - Family phase.</title>
        <authorList>
            <person name="Zhang G."/>
        </authorList>
    </citation>
    <scope>NUCLEOTIDE SEQUENCE [LARGE SCALE GENOMIC DNA]</scope>
    <source>
        <strain evidence="9">B10K-DU-001-78</strain>
        <tissue evidence="9">Muscle</tissue>
    </source>
</reference>
<gene>
    <name evidence="9" type="primary">Ptpn7</name>
    <name evidence="9" type="ORF">INDMAC_R11066</name>
</gene>
<dbReference type="Pfam" id="PF00102">
    <property type="entry name" value="Y_phosphatase"/>
    <property type="match status" value="1"/>
</dbReference>
<feature type="binding site" evidence="6">
    <location>
        <begin position="289"/>
        <end position="295"/>
    </location>
    <ligand>
        <name>substrate</name>
    </ligand>
</feature>
<feature type="active site" description="Phosphocysteine intermediate" evidence="5">
    <location>
        <position position="289"/>
    </location>
</feature>
<dbReference type="GO" id="GO:0004725">
    <property type="term" value="F:protein tyrosine phosphatase activity"/>
    <property type="evidence" value="ECO:0007669"/>
    <property type="project" value="UniProtKB-EC"/>
</dbReference>
<dbReference type="PANTHER" id="PTHR46198:SF3">
    <property type="entry name" value="PROTEIN-TYROSINE-PHOSPHATASE"/>
    <property type="match status" value="1"/>
</dbReference>
<feature type="domain" description="Tyrosine specific protein phosphatases" evidence="8">
    <location>
        <begin position="266"/>
        <end position="339"/>
    </location>
</feature>
<dbReference type="CDD" id="cd14612">
    <property type="entry name" value="PTPc-N7"/>
    <property type="match status" value="1"/>
</dbReference>
<keyword evidence="3" id="KW-0378">Hydrolase</keyword>
<dbReference type="EC" id="3.1.3.48" evidence="1"/>
<dbReference type="PRINTS" id="PR00700">
    <property type="entry name" value="PRTYPHPHTASE"/>
</dbReference>
<dbReference type="SUPFAM" id="SSF52799">
    <property type="entry name" value="(Phosphotyrosine protein) phosphatases II"/>
    <property type="match status" value="1"/>
</dbReference>
<dbReference type="SMART" id="SM00404">
    <property type="entry name" value="PTPc_motif"/>
    <property type="match status" value="1"/>
</dbReference>
<evidence type="ECO:0000256" key="6">
    <source>
        <dbReference type="PIRSR" id="PIRSR608356-51"/>
    </source>
</evidence>
<dbReference type="InterPro" id="IPR016130">
    <property type="entry name" value="Tyr_Pase_AS"/>
</dbReference>
<keyword evidence="2" id="KW-0597">Phosphoprotein</keyword>
<feature type="binding site" evidence="6">
    <location>
        <position position="333"/>
    </location>
    <ligand>
        <name>substrate</name>
    </ligand>
</feature>
<accession>A0A7L1GBR3</accession>
<dbReference type="OrthoDB" id="9993594at2759"/>
<protein>
    <recommendedName>
        <fullName evidence="1">protein-tyrosine-phosphatase</fullName>
        <ecNumber evidence="1">3.1.3.48</ecNumber>
    </recommendedName>
</protein>
<evidence type="ECO:0000313" key="9">
    <source>
        <dbReference type="EMBL" id="NXN10479.1"/>
    </source>
</evidence>
<dbReference type="GO" id="GO:0019901">
    <property type="term" value="F:protein kinase binding"/>
    <property type="evidence" value="ECO:0007669"/>
    <property type="project" value="TreeGrafter"/>
</dbReference>
<name>A0A7L1GBR3_9PICI</name>
<dbReference type="GO" id="GO:0030054">
    <property type="term" value="C:cell junction"/>
    <property type="evidence" value="ECO:0007669"/>
    <property type="project" value="TreeGrafter"/>
</dbReference>
<dbReference type="PROSITE" id="PS00383">
    <property type="entry name" value="TYR_PHOSPHATASE_1"/>
    <property type="match status" value="1"/>
</dbReference>
<evidence type="ECO:0000256" key="2">
    <source>
        <dbReference type="ARBA" id="ARBA00022553"/>
    </source>
</evidence>
<feature type="non-terminal residue" evidence="9">
    <location>
        <position position="1"/>
    </location>
</feature>
<feature type="non-terminal residue" evidence="9">
    <location>
        <position position="358"/>
    </location>
</feature>
<evidence type="ECO:0000259" key="7">
    <source>
        <dbReference type="PROSITE" id="PS50055"/>
    </source>
</evidence>
<dbReference type="GO" id="GO:0005886">
    <property type="term" value="C:plasma membrane"/>
    <property type="evidence" value="ECO:0007669"/>
    <property type="project" value="TreeGrafter"/>
</dbReference>
<dbReference type="SMART" id="SM00194">
    <property type="entry name" value="PTPc"/>
    <property type="match status" value="1"/>
</dbReference>
<dbReference type="PRINTS" id="PR01778">
    <property type="entry name" value="KIMPTPASE"/>
</dbReference>
<dbReference type="GO" id="GO:0007165">
    <property type="term" value="P:signal transduction"/>
    <property type="evidence" value="ECO:0007669"/>
    <property type="project" value="TreeGrafter"/>
</dbReference>
<feature type="binding site" evidence="6">
    <location>
        <position position="255"/>
    </location>
    <ligand>
        <name>substrate</name>
    </ligand>
</feature>
<dbReference type="AlphaFoldDB" id="A0A7L1GBR3"/>
<evidence type="ECO:0000313" key="10">
    <source>
        <dbReference type="Proteomes" id="UP000557230"/>
    </source>
</evidence>
<dbReference type="InterPro" id="IPR008356">
    <property type="entry name" value="Tyr_Pase_KIM-con"/>
</dbReference>
<dbReference type="GO" id="GO:0005829">
    <property type="term" value="C:cytosol"/>
    <property type="evidence" value="ECO:0007669"/>
    <property type="project" value="TreeGrafter"/>
</dbReference>
<evidence type="ECO:0000256" key="3">
    <source>
        <dbReference type="ARBA" id="ARBA00022801"/>
    </source>
</evidence>
<dbReference type="EMBL" id="VXBD01004930">
    <property type="protein sequence ID" value="NXN10479.1"/>
    <property type="molecule type" value="Genomic_DNA"/>
</dbReference>
<evidence type="ECO:0000256" key="1">
    <source>
        <dbReference type="ARBA" id="ARBA00013064"/>
    </source>
</evidence>
<keyword evidence="4" id="KW-0904">Protein phosphatase</keyword>
<dbReference type="PANTHER" id="PTHR46198">
    <property type="entry name" value="PROTEIN-TYROSINE-PHOSPHATASE"/>
    <property type="match status" value="1"/>
</dbReference>
<sequence>MVQACLVCCRVPKGSWAAGAAMEKADRASPTARKRLQERRGSNVSLVLDMSSLGSVEPIQAVCTPRDVTLHFLRTSSHLLSREELQQHAQSLRQLQEEFSRIPPNFVSPEELQIPGHASKDRYKTILPNPESRVCLRRAGSQEEGSYINANYITGFAGRPREYIATQGPMLNTVTDFWEMVWQEEVPLIVMVTELQERKEKCVHYWPEEEGTYGPFLICVRGLSQGQEYVVRDLSIQLEGECRQLKHIIFPSWPDQQTPESAKPLLHLVSKVEETLQAAASPGPIVVHCSAGIGRTGCFIATRIGCQQLRAQGQVDILGIVCHLRIDRGGMIQTSEQYQFLHHTLALYASQLPEGGGH</sequence>
<dbReference type="Gene3D" id="3.90.190.10">
    <property type="entry name" value="Protein tyrosine phosphatase superfamily"/>
    <property type="match status" value="1"/>
</dbReference>
<keyword evidence="10" id="KW-1185">Reference proteome</keyword>
<evidence type="ECO:0000256" key="4">
    <source>
        <dbReference type="ARBA" id="ARBA00022912"/>
    </source>
</evidence>
<dbReference type="PROSITE" id="PS50055">
    <property type="entry name" value="TYR_PHOSPHATASE_PTP"/>
    <property type="match status" value="1"/>
</dbReference>
<organism evidence="9 10">
    <name type="scientific">Indicator maculatus</name>
    <name type="common">spotted honeyguide</name>
    <dbReference type="NCBI Taxonomy" id="545262"/>
    <lineage>
        <taxon>Eukaryota</taxon>
        <taxon>Metazoa</taxon>
        <taxon>Chordata</taxon>
        <taxon>Craniata</taxon>
        <taxon>Vertebrata</taxon>
        <taxon>Euteleostomi</taxon>
        <taxon>Archelosauria</taxon>
        <taxon>Archosauria</taxon>
        <taxon>Dinosauria</taxon>
        <taxon>Saurischia</taxon>
        <taxon>Theropoda</taxon>
        <taxon>Coelurosauria</taxon>
        <taxon>Aves</taxon>
        <taxon>Neognathae</taxon>
        <taxon>Neoaves</taxon>
        <taxon>Telluraves</taxon>
        <taxon>Coraciimorphae</taxon>
        <taxon>Piciformes</taxon>
        <taxon>Indicatoridae</taxon>
        <taxon>Indicator</taxon>
    </lineage>
</organism>